<protein>
    <submittedName>
        <fullName evidence="5">Bacterial regulatory protein, gntR family protein</fullName>
    </submittedName>
</protein>
<accession>F4QTI6</accession>
<evidence type="ECO:0000259" key="4">
    <source>
        <dbReference type="PROSITE" id="PS50949"/>
    </source>
</evidence>
<dbReference type="PROSITE" id="PS50949">
    <property type="entry name" value="HTH_GNTR"/>
    <property type="match status" value="1"/>
</dbReference>
<evidence type="ECO:0000313" key="6">
    <source>
        <dbReference type="Proteomes" id="UP000006512"/>
    </source>
</evidence>
<dbReference type="Pfam" id="PF00392">
    <property type="entry name" value="GntR"/>
    <property type="match status" value="1"/>
</dbReference>
<dbReference type="GO" id="GO:0003700">
    <property type="term" value="F:DNA-binding transcription factor activity"/>
    <property type="evidence" value="ECO:0007669"/>
    <property type="project" value="InterPro"/>
</dbReference>
<gene>
    <name evidence="5" type="ORF">ABI_44830</name>
</gene>
<dbReference type="InterPro" id="IPR008920">
    <property type="entry name" value="TF_FadR/GntR_C"/>
</dbReference>
<dbReference type="InterPro" id="IPR036390">
    <property type="entry name" value="WH_DNA-bd_sf"/>
</dbReference>
<keyword evidence="6" id="KW-1185">Reference proteome</keyword>
<dbReference type="InterPro" id="IPR011711">
    <property type="entry name" value="GntR_C"/>
</dbReference>
<dbReference type="EMBL" id="GL883080">
    <property type="protein sequence ID" value="EGF90056.1"/>
    <property type="molecule type" value="Genomic_DNA"/>
</dbReference>
<dbReference type="HOGENOM" id="CLU_017584_5_5_5"/>
<keyword evidence="1" id="KW-0805">Transcription regulation</keyword>
<dbReference type="STRING" id="715226.ABI_44830"/>
<dbReference type="SUPFAM" id="SSF48008">
    <property type="entry name" value="GntR ligand-binding domain-like"/>
    <property type="match status" value="1"/>
</dbReference>
<dbReference type="eggNOG" id="COG1802">
    <property type="taxonomic scope" value="Bacteria"/>
</dbReference>
<dbReference type="Gene3D" id="1.20.120.530">
    <property type="entry name" value="GntR ligand-binding domain-like"/>
    <property type="match status" value="1"/>
</dbReference>
<dbReference type="SMART" id="SM00895">
    <property type="entry name" value="FCD"/>
    <property type="match status" value="1"/>
</dbReference>
<dbReference type="InterPro" id="IPR000524">
    <property type="entry name" value="Tscrpt_reg_HTH_GntR"/>
</dbReference>
<dbReference type="GO" id="GO:0003677">
    <property type="term" value="F:DNA binding"/>
    <property type="evidence" value="ECO:0007669"/>
    <property type="project" value="UniProtKB-KW"/>
</dbReference>
<dbReference type="PANTHER" id="PTHR43537:SF5">
    <property type="entry name" value="UXU OPERON TRANSCRIPTIONAL REGULATOR"/>
    <property type="match status" value="1"/>
</dbReference>
<reference evidence="6" key="1">
    <citation type="submission" date="2011-03" db="EMBL/GenBank/DDBJ databases">
        <title>Draft genome sequence of Brevundimonas diminuta.</title>
        <authorList>
            <person name="Brown P.J.B."/>
            <person name="Buechlein A."/>
            <person name="Hemmerich C."/>
            <person name="Brun Y.V."/>
        </authorList>
    </citation>
    <scope>NUCLEOTIDE SEQUENCE [LARGE SCALE GENOMIC DNA]</scope>
    <source>
        <strain evidence="6">C19</strain>
    </source>
</reference>
<dbReference type="SMART" id="SM00345">
    <property type="entry name" value="HTH_GNTR"/>
    <property type="match status" value="1"/>
</dbReference>
<dbReference type="Gene3D" id="1.10.10.10">
    <property type="entry name" value="Winged helix-like DNA-binding domain superfamily/Winged helix DNA-binding domain"/>
    <property type="match status" value="1"/>
</dbReference>
<feature type="domain" description="HTH gntR-type" evidence="4">
    <location>
        <begin position="19"/>
        <end position="86"/>
    </location>
</feature>
<name>F4QTI6_9CAUL</name>
<proteinExistence type="predicted"/>
<dbReference type="Proteomes" id="UP000006512">
    <property type="component" value="Unassembled WGS sequence"/>
</dbReference>
<keyword evidence="3" id="KW-0804">Transcription</keyword>
<dbReference type="PANTHER" id="PTHR43537">
    <property type="entry name" value="TRANSCRIPTIONAL REGULATOR, GNTR FAMILY"/>
    <property type="match status" value="1"/>
</dbReference>
<dbReference type="SUPFAM" id="SSF46785">
    <property type="entry name" value="Winged helix' DNA-binding domain"/>
    <property type="match status" value="1"/>
</dbReference>
<dbReference type="Pfam" id="PF07729">
    <property type="entry name" value="FCD"/>
    <property type="match status" value="1"/>
</dbReference>
<organism evidence="5 6">
    <name type="scientific">Asticcacaulis biprosthecium C19</name>
    <dbReference type="NCBI Taxonomy" id="715226"/>
    <lineage>
        <taxon>Bacteria</taxon>
        <taxon>Pseudomonadati</taxon>
        <taxon>Pseudomonadota</taxon>
        <taxon>Alphaproteobacteria</taxon>
        <taxon>Caulobacterales</taxon>
        <taxon>Caulobacteraceae</taxon>
        <taxon>Asticcacaulis</taxon>
    </lineage>
</organism>
<dbReference type="AlphaFoldDB" id="F4QTI6"/>
<keyword evidence="2" id="KW-0238">DNA-binding</keyword>
<evidence type="ECO:0000313" key="5">
    <source>
        <dbReference type="EMBL" id="EGF90056.1"/>
    </source>
</evidence>
<evidence type="ECO:0000256" key="1">
    <source>
        <dbReference type="ARBA" id="ARBA00023015"/>
    </source>
</evidence>
<evidence type="ECO:0000256" key="2">
    <source>
        <dbReference type="ARBA" id="ARBA00023125"/>
    </source>
</evidence>
<dbReference type="InterPro" id="IPR036388">
    <property type="entry name" value="WH-like_DNA-bd_sf"/>
</dbReference>
<sequence length="231" mass="25764">MTIRLWMPKGQAMIAKTKPLAANDVASRLRDGIRMGRYVPGQRLVEADIIADTGATRSRVREALQRLATEGLVTIEEFRGASVKKLTLDEVRQIYRARMALEGLAAAEFATADKPDLKARLQAIQTEMDSGESTGDHEQFGRLNTAWHRLIIEGAGNDYVRAFLATLTVPIYRLLFSTFYNAQRIDAANADHRLITAAIVEGRAEDAERFMRAHVEQGFHSLSTIHSHFGN</sequence>
<evidence type="ECO:0000256" key="3">
    <source>
        <dbReference type="ARBA" id="ARBA00023163"/>
    </source>
</evidence>